<dbReference type="RefSeq" id="WP_347936124.1">
    <property type="nucleotide sequence ID" value="NZ_JBDXMI010000001.1"/>
</dbReference>
<proteinExistence type="predicted"/>
<protein>
    <submittedName>
        <fullName evidence="1">SIR2 family protein</fullName>
    </submittedName>
</protein>
<gene>
    <name evidence="1" type="ORF">ABI908_14570</name>
</gene>
<dbReference type="InterPro" id="IPR029035">
    <property type="entry name" value="DHS-like_NAD/FAD-binding_dom"/>
</dbReference>
<keyword evidence="2" id="KW-1185">Reference proteome</keyword>
<evidence type="ECO:0000313" key="1">
    <source>
        <dbReference type="EMBL" id="MEO9385319.1"/>
    </source>
</evidence>
<dbReference type="Pfam" id="PF13289">
    <property type="entry name" value="SIR2_2"/>
    <property type="match status" value="1"/>
</dbReference>
<dbReference type="Gene3D" id="3.40.50.1220">
    <property type="entry name" value="TPP-binding domain"/>
    <property type="match status" value="1"/>
</dbReference>
<dbReference type="Proteomes" id="UP001462502">
    <property type="component" value="Unassembled WGS sequence"/>
</dbReference>
<reference evidence="1 2" key="1">
    <citation type="submission" date="2024-05" db="EMBL/GenBank/DDBJ databases">
        <authorList>
            <person name="De Oliveira J.P."/>
            <person name="Noriler S.A."/>
            <person name="De Oliveira A.G."/>
            <person name="Sipoli D.S."/>
        </authorList>
    </citation>
    <scope>NUCLEOTIDE SEQUENCE [LARGE SCALE GENOMIC DNA]</scope>
    <source>
        <strain evidence="1 2">LABIM192</strain>
    </source>
</reference>
<organism evidence="1 2">
    <name type="scientific">Chromobacterium phragmitis</name>
    <dbReference type="NCBI Taxonomy" id="2202141"/>
    <lineage>
        <taxon>Bacteria</taxon>
        <taxon>Pseudomonadati</taxon>
        <taxon>Pseudomonadota</taxon>
        <taxon>Betaproteobacteria</taxon>
        <taxon>Neisseriales</taxon>
        <taxon>Chromobacteriaceae</taxon>
        <taxon>Chromobacterium</taxon>
    </lineage>
</organism>
<sequence length="592" mass="66431">MSLIGSDPRTQLAFSLYENKGVYAVMIGSGISRTASIPTGWEITLDLVRRIGLAQGEEEQDDWAQWYREKTGKEPNYSDLLADIAISPEERRSILHSYIEPTEQEAQDGLKVPTAAHLAIADLVKSGHVRVIITTNFDRLMENALREKGVEPTVISSVDALAGAEPLTHSRCYLLKIHGDYKDARILNTDEELSAYPKEYGVLLNRIFDEHGLIVCGWSGEWDHALRAAILRVPARRYPVFWASRGRVGDGAKELINHRRAIEIQIDGADEFFGSIAKKVEILNLSRQENPIKINLLIDMVKRALPKQDSFIQLDDIVSGELGRLSNNVNSSDLSVVQAWSKEEFKRRVSFYESSAEGVVKIGLMLGRWGRNEHQFLALEILKSLVSTGSKNNGGHAAWLSLRLYPAVLFFYGYGLGLVRSEKWSELHKLFCEKVVFDGRDAQPVVRSLFLQSWSNGASLWKELEGLETRKTPLSDHLYDLFSSWKNGLVGVDLDFEVLFGWFETLGSLAYFEGNGLPELENAYQNSNGQIFAPMPLGRVGWNSAVHNGLIKALASEGQKGHILSAEFADGHSKKLELFLENFKRACGRMFW</sequence>
<accession>A0ABV0IVJ9</accession>
<dbReference type="EMBL" id="JBDXMI010000001">
    <property type="protein sequence ID" value="MEO9385319.1"/>
    <property type="molecule type" value="Genomic_DNA"/>
</dbReference>
<name>A0ABV0IVJ9_9NEIS</name>
<evidence type="ECO:0000313" key="2">
    <source>
        <dbReference type="Proteomes" id="UP001462502"/>
    </source>
</evidence>
<dbReference type="SUPFAM" id="SSF52467">
    <property type="entry name" value="DHS-like NAD/FAD-binding domain"/>
    <property type="match status" value="1"/>
</dbReference>
<comment type="caution">
    <text evidence="1">The sequence shown here is derived from an EMBL/GenBank/DDBJ whole genome shotgun (WGS) entry which is preliminary data.</text>
</comment>